<gene>
    <name evidence="2" type="ORF">T265_10199</name>
</gene>
<dbReference type="KEGG" id="ovi:T265_10199"/>
<dbReference type="CTD" id="20324367"/>
<evidence type="ECO:0000256" key="1">
    <source>
        <dbReference type="SAM" id="MobiDB-lite"/>
    </source>
</evidence>
<evidence type="ECO:0000313" key="3">
    <source>
        <dbReference type="Proteomes" id="UP000054324"/>
    </source>
</evidence>
<dbReference type="GeneID" id="20324367"/>
<dbReference type="EMBL" id="KL596963">
    <property type="protein sequence ID" value="KER21484.1"/>
    <property type="molecule type" value="Genomic_DNA"/>
</dbReference>
<proteinExistence type="predicted"/>
<dbReference type="Proteomes" id="UP000054324">
    <property type="component" value="Unassembled WGS sequence"/>
</dbReference>
<accession>A0A075A255</accession>
<name>A0A075A255_OPIVI</name>
<organism evidence="2 3">
    <name type="scientific">Opisthorchis viverrini</name>
    <name type="common">Southeast Asian liver fluke</name>
    <dbReference type="NCBI Taxonomy" id="6198"/>
    <lineage>
        <taxon>Eukaryota</taxon>
        <taxon>Metazoa</taxon>
        <taxon>Spiralia</taxon>
        <taxon>Lophotrochozoa</taxon>
        <taxon>Platyhelminthes</taxon>
        <taxon>Trematoda</taxon>
        <taxon>Digenea</taxon>
        <taxon>Opisthorchiida</taxon>
        <taxon>Opisthorchiata</taxon>
        <taxon>Opisthorchiidae</taxon>
        <taxon>Opisthorchis</taxon>
    </lineage>
</organism>
<protein>
    <submittedName>
        <fullName evidence="2">Uncharacterized protein</fullName>
    </submittedName>
</protein>
<evidence type="ECO:0000313" key="2">
    <source>
        <dbReference type="EMBL" id="KER21484.1"/>
    </source>
</evidence>
<dbReference type="AlphaFoldDB" id="A0A075A255"/>
<feature type="region of interest" description="Disordered" evidence="1">
    <location>
        <begin position="1"/>
        <end position="23"/>
    </location>
</feature>
<keyword evidence="3" id="KW-1185">Reference proteome</keyword>
<dbReference type="RefSeq" id="XP_009174763.1">
    <property type="nucleotide sequence ID" value="XM_009176499.1"/>
</dbReference>
<reference evidence="2 3" key="1">
    <citation type="submission" date="2013-11" db="EMBL/GenBank/DDBJ databases">
        <title>Opisthorchis viverrini - life in the bile duct.</title>
        <authorList>
            <person name="Young N.D."/>
            <person name="Nagarajan N."/>
            <person name="Lin S.J."/>
            <person name="Korhonen P.K."/>
            <person name="Jex A.R."/>
            <person name="Hall R.S."/>
            <person name="Safavi-Hemami H."/>
            <person name="Kaewkong W."/>
            <person name="Bertrand D."/>
            <person name="Gao S."/>
            <person name="Seet Q."/>
            <person name="Wongkham S."/>
            <person name="Teh B.T."/>
            <person name="Wongkham C."/>
            <person name="Intapan P.M."/>
            <person name="Maleewong W."/>
            <person name="Yang X."/>
            <person name="Hu M."/>
            <person name="Wang Z."/>
            <person name="Hofmann A."/>
            <person name="Sternberg P.W."/>
            <person name="Tan P."/>
            <person name="Wang J."/>
            <person name="Gasser R.B."/>
        </authorList>
    </citation>
    <scope>NUCLEOTIDE SEQUENCE [LARGE SCALE GENOMIC DNA]</scope>
</reference>
<feature type="compositionally biased region" description="Basic and acidic residues" evidence="1">
    <location>
        <begin position="1"/>
        <end position="15"/>
    </location>
</feature>
<sequence length="187" mass="20723">MVPIRDTRNEQEESSPKTIHQGQDGDVWVQHLEPSVCNNNCNFHWFGAGLDRFHCRTIGSQSFRGTTASCVAFESATRRGTCCGQIGADGNNFLSISSRRSARPSESVGRNAMLGAGASQWTGLVMLETRSIVLKAVRIGIVRYDKWTTSLETLNVTKLIFIDRNTLTLTTFLEDPLPLLAKVDVLY</sequence>